<dbReference type="KEGG" id="bacg:D2962_13405"/>
<keyword evidence="3" id="KW-1185">Reference proteome</keyword>
<proteinExistence type="predicted"/>
<organism evidence="2 3">
    <name type="scientific">Biomaibacter acetigenes</name>
    <dbReference type="NCBI Taxonomy" id="2316383"/>
    <lineage>
        <taxon>Bacteria</taxon>
        <taxon>Bacillati</taxon>
        <taxon>Bacillota</taxon>
        <taxon>Clostridia</taxon>
        <taxon>Thermosediminibacterales</taxon>
        <taxon>Tepidanaerobacteraceae</taxon>
        <taxon>Biomaibacter</taxon>
    </lineage>
</organism>
<keyword evidence="1" id="KW-0812">Transmembrane</keyword>
<dbReference type="AlphaFoldDB" id="A0A3G2R7S8"/>
<dbReference type="InterPro" id="IPR024419">
    <property type="entry name" value="YvrJ"/>
</dbReference>
<name>A0A3G2R7S8_9FIRM</name>
<dbReference type="RefSeq" id="WP_122015270.1">
    <property type="nucleotide sequence ID" value="NZ_CP033169.1"/>
</dbReference>
<dbReference type="EMBL" id="CP033169">
    <property type="protein sequence ID" value="AYO31459.1"/>
    <property type="molecule type" value="Genomic_DNA"/>
</dbReference>
<evidence type="ECO:0000313" key="3">
    <source>
        <dbReference type="Proteomes" id="UP000280960"/>
    </source>
</evidence>
<evidence type="ECO:0000313" key="2">
    <source>
        <dbReference type="EMBL" id="AYO31459.1"/>
    </source>
</evidence>
<evidence type="ECO:0000256" key="1">
    <source>
        <dbReference type="SAM" id="Phobius"/>
    </source>
</evidence>
<gene>
    <name evidence="2" type="ORF">D2962_13405</name>
</gene>
<reference evidence="2 3" key="1">
    <citation type="submission" date="2018-10" db="EMBL/GenBank/DDBJ databases">
        <authorList>
            <person name="Zhang X."/>
        </authorList>
    </citation>
    <scope>NUCLEOTIDE SEQUENCE [LARGE SCALE GENOMIC DNA]</scope>
    <source>
        <strain evidence="2 3">SK-G1</strain>
    </source>
</reference>
<sequence>MQEIVAQVANVGFPIVVSIYLLVRVEAKMESLTNSIYELAKVISKFEVRD</sequence>
<accession>A0A3G2R7S8</accession>
<protein>
    <submittedName>
        <fullName evidence="2">YvrJ family protein</fullName>
    </submittedName>
</protein>
<keyword evidence="1" id="KW-0472">Membrane</keyword>
<keyword evidence="1" id="KW-1133">Transmembrane helix</keyword>
<dbReference type="Proteomes" id="UP000280960">
    <property type="component" value="Chromosome"/>
</dbReference>
<dbReference type="Pfam" id="PF12841">
    <property type="entry name" value="YvrJ"/>
    <property type="match status" value="1"/>
</dbReference>
<feature type="transmembrane region" description="Helical" evidence="1">
    <location>
        <begin position="6"/>
        <end position="23"/>
    </location>
</feature>